<dbReference type="AlphaFoldDB" id="A0A1Y1XAZ1"/>
<dbReference type="Pfam" id="PF10075">
    <property type="entry name" value="CSN8_PSD8_EIF3K"/>
    <property type="match status" value="1"/>
</dbReference>
<evidence type="ECO:0000313" key="5">
    <source>
        <dbReference type="Proteomes" id="UP000193498"/>
    </source>
</evidence>
<sequence length="264" mass="30393">MSLNETKALYESLKVEFNSPSCNIDKCGELLSKLKIALTELSFLVHGDEKATQETLLLSREILEIGAQWSIRAKDVPSFERYIAQLRTYYSDYSSQLPVSEKMYPLIGLNLLRLLAQNKISEFHTSLESIEPDQLHNNPYIKHPVELEQSLMEGSYNKVWNSRSEVPAEEYSFFIDILMETIRNEIASCSEKAYESLPLGDAATLLFFKKLEDVLTFAHERGWTINPTDKKIYFTTKHEEVVDIPTNKIIAQSLNYARELERIV</sequence>
<comment type="similarity">
    <text evidence="1">Belongs to the proteasome subunit S14 family.</text>
</comment>
<comment type="caution">
    <text evidence="4">The sequence shown here is derived from an EMBL/GenBank/DDBJ whole genome shotgun (WGS) entry which is preliminary data.</text>
</comment>
<dbReference type="InterPro" id="IPR000717">
    <property type="entry name" value="PCI_dom"/>
</dbReference>
<dbReference type="STRING" id="1314790.A0A1Y1XAZ1"/>
<dbReference type="EMBL" id="MCFE01000656">
    <property type="protein sequence ID" value="ORX82899.1"/>
    <property type="molecule type" value="Genomic_DNA"/>
</dbReference>
<gene>
    <name evidence="4" type="ORF">K493DRAFT_320356</name>
</gene>
<evidence type="ECO:0000256" key="1">
    <source>
        <dbReference type="ARBA" id="ARBA00009627"/>
    </source>
</evidence>
<dbReference type="GO" id="GO:0005829">
    <property type="term" value="C:cytosol"/>
    <property type="evidence" value="ECO:0007669"/>
    <property type="project" value="TreeGrafter"/>
</dbReference>
<feature type="domain" description="PCI" evidence="3">
    <location>
        <begin position="77"/>
        <end position="248"/>
    </location>
</feature>
<dbReference type="GO" id="GO:0008541">
    <property type="term" value="C:proteasome regulatory particle, lid subcomplex"/>
    <property type="evidence" value="ECO:0007669"/>
    <property type="project" value="TreeGrafter"/>
</dbReference>
<dbReference type="GO" id="GO:0043161">
    <property type="term" value="P:proteasome-mediated ubiquitin-dependent protein catabolic process"/>
    <property type="evidence" value="ECO:0007669"/>
    <property type="project" value="TreeGrafter"/>
</dbReference>
<evidence type="ECO:0000313" key="4">
    <source>
        <dbReference type="EMBL" id="ORX82899.1"/>
    </source>
</evidence>
<reference evidence="4 5" key="1">
    <citation type="submission" date="2016-07" db="EMBL/GenBank/DDBJ databases">
        <title>Pervasive Adenine N6-methylation of Active Genes in Fungi.</title>
        <authorList>
            <consortium name="DOE Joint Genome Institute"/>
            <person name="Mondo S.J."/>
            <person name="Dannebaum R.O."/>
            <person name="Kuo R.C."/>
            <person name="Labutti K."/>
            <person name="Haridas S."/>
            <person name="Kuo A."/>
            <person name="Salamov A."/>
            <person name="Ahrendt S.R."/>
            <person name="Lipzen A."/>
            <person name="Sullivan W."/>
            <person name="Andreopoulos W.B."/>
            <person name="Clum A."/>
            <person name="Lindquist E."/>
            <person name="Daum C."/>
            <person name="Ramamoorthy G.K."/>
            <person name="Gryganskyi A."/>
            <person name="Culley D."/>
            <person name="Magnuson J.K."/>
            <person name="James T.Y."/>
            <person name="O'Malley M.A."/>
            <person name="Stajich J.E."/>
            <person name="Spatafora J.W."/>
            <person name="Visel A."/>
            <person name="Grigoriev I.V."/>
        </authorList>
    </citation>
    <scope>NUCLEOTIDE SEQUENCE [LARGE SCALE GENOMIC DNA]</scope>
    <source>
        <strain evidence="4 5">CBS 931.73</strain>
    </source>
</reference>
<keyword evidence="5" id="KW-1185">Reference proteome</keyword>
<dbReference type="Proteomes" id="UP000193498">
    <property type="component" value="Unassembled WGS sequence"/>
</dbReference>
<evidence type="ECO:0000256" key="2">
    <source>
        <dbReference type="ARBA" id="ARBA00022942"/>
    </source>
</evidence>
<dbReference type="FunCoup" id="A0A1Y1XAZ1">
    <property type="interactions" value="879"/>
</dbReference>
<dbReference type="InterPro" id="IPR033464">
    <property type="entry name" value="CSN8_PSD8_EIF3K"/>
</dbReference>
<evidence type="ECO:0000259" key="3">
    <source>
        <dbReference type="PROSITE" id="PS50250"/>
    </source>
</evidence>
<dbReference type="FunFam" id="1.25.40.990:FF:000001">
    <property type="entry name" value="26S proteasome non-ATPase regulatory subunit"/>
    <property type="match status" value="1"/>
</dbReference>
<accession>A0A1Y1XAZ1</accession>
<organism evidence="4 5">
    <name type="scientific">Basidiobolus meristosporus CBS 931.73</name>
    <dbReference type="NCBI Taxonomy" id="1314790"/>
    <lineage>
        <taxon>Eukaryota</taxon>
        <taxon>Fungi</taxon>
        <taxon>Fungi incertae sedis</taxon>
        <taxon>Zoopagomycota</taxon>
        <taxon>Entomophthoromycotina</taxon>
        <taxon>Basidiobolomycetes</taxon>
        <taxon>Basidiobolales</taxon>
        <taxon>Basidiobolaceae</taxon>
        <taxon>Basidiobolus</taxon>
    </lineage>
</organism>
<dbReference type="PROSITE" id="PS50250">
    <property type="entry name" value="PCI"/>
    <property type="match status" value="1"/>
</dbReference>
<dbReference type="Gene3D" id="1.25.40.990">
    <property type="match status" value="1"/>
</dbReference>
<proteinExistence type="inferred from homology"/>
<dbReference type="PANTHER" id="PTHR12387">
    <property type="entry name" value="26S PROTEASOME NON-ATPASE REGULATORY SUBUNIT 8"/>
    <property type="match status" value="1"/>
</dbReference>
<dbReference type="InParanoid" id="A0A1Y1XAZ1"/>
<protein>
    <submittedName>
        <fullName evidence="4">Proteasome 26S subunit</fullName>
    </submittedName>
</protein>
<dbReference type="InterPro" id="IPR006746">
    <property type="entry name" value="26S_Psome_Rpn12"/>
</dbReference>
<name>A0A1Y1XAZ1_9FUNG</name>
<dbReference type="OrthoDB" id="8775810at2759"/>
<keyword evidence="2 4" id="KW-0647">Proteasome</keyword>
<dbReference type="PANTHER" id="PTHR12387:SF0">
    <property type="entry name" value="26S PROTEASOME NON-ATPASE REGULATORY SUBUNIT 8"/>
    <property type="match status" value="1"/>
</dbReference>
<dbReference type="GO" id="GO:0005634">
    <property type="term" value="C:nucleus"/>
    <property type="evidence" value="ECO:0007669"/>
    <property type="project" value="TreeGrafter"/>
</dbReference>